<dbReference type="PANTHER" id="PTHR30592:SF1">
    <property type="entry name" value="SULFUR CARRIER PROTEIN FDHD"/>
    <property type="match status" value="1"/>
</dbReference>
<feature type="binding site" evidence="3">
    <location>
        <begin position="260"/>
        <end position="265"/>
    </location>
    <ligand>
        <name>Mo-bis(molybdopterin guanine dinucleotide)</name>
        <dbReference type="ChEBI" id="CHEBI:60539"/>
    </ligand>
</feature>
<accession>A0A1G7ZIH9</accession>
<evidence type="ECO:0000256" key="2">
    <source>
        <dbReference type="ARBA" id="ARBA00023150"/>
    </source>
</evidence>
<dbReference type="STRING" id="104663.SAMN04488121_108264"/>
<comment type="similarity">
    <text evidence="3">Belongs to the FdhD family.</text>
</comment>
<dbReference type="Pfam" id="PF02634">
    <property type="entry name" value="FdhD-NarQ"/>
    <property type="match status" value="1"/>
</dbReference>
<dbReference type="PIRSF" id="PIRSF015626">
    <property type="entry name" value="FdhD"/>
    <property type="match status" value="1"/>
</dbReference>
<keyword evidence="1 3" id="KW-0963">Cytoplasm</keyword>
<dbReference type="GO" id="GO:0097163">
    <property type="term" value="F:sulfur carrier activity"/>
    <property type="evidence" value="ECO:0007669"/>
    <property type="project" value="UniProtKB-UniRule"/>
</dbReference>
<dbReference type="GO" id="GO:0005737">
    <property type="term" value="C:cytoplasm"/>
    <property type="evidence" value="ECO:0007669"/>
    <property type="project" value="UniProtKB-SubCell"/>
</dbReference>
<dbReference type="SUPFAM" id="SSF53927">
    <property type="entry name" value="Cytidine deaminase-like"/>
    <property type="match status" value="1"/>
</dbReference>
<protein>
    <recommendedName>
        <fullName evidence="3">Sulfur carrier protein FdhD</fullName>
    </recommendedName>
</protein>
<proteinExistence type="inferred from homology"/>
<organism evidence="4 5">
    <name type="scientific">Chitinophaga filiformis</name>
    <name type="common">Myxococcus filiformis</name>
    <name type="synonym">Flexibacter filiformis</name>
    <dbReference type="NCBI Taxonomy" id="104663"/>
    <lineage>
        <taxon>Bacteria</taxon>
        <taxon>Pseudomonadati</taxon>
        <taxon>Bacteroidota</taxon>
        <taxon>Chitinophagia</taxon>
        <taxon>Chitinophagales</taxon>
        <taxon>Chitinophagaceae</taxon>
        <taxon>Chitinophaga</taxon>
    </lineage>
</organism>
<dbReference type="RefSeq" id="WP_089836574.1">
    <property type="nucleotide sequence ID" value="NZ_FNBN01000008.1"/>
</dbReference>
<dbReference type="EMBL" id="FNBN01000008">
    <property type="protein sequence ID" value="SDH07890.1"/>
    <property type="molecule type" value="Genomic_DNA"/>
</dbReference>
<dbReference type="GO" id="GO:0016783">
    <property type="term" value="F:sulfurtransferase activity"/>
    <property type="evidence" value="ECO:0007669"/>
    <property type="project" value="InterPro"/>
</dbReference>
<dbReference type="InterPro" id="IPR003786">
    <property type="entry name" value="FdhD"/>
</dbReference>
<gene>
    <name evidence="3" type="primary">fdhD</name>
    <name evidence="4" type="ORF">SAMN04488121_108264</name>
</gene>
<dbReference type="Gene3D" id="3.10.20.10">
    <property type="match status" value="1"/>
</dbReference>
<dbReference type="PANTHER" id="PTHR30592">
    <property type="entry name" value="FORMATE DEHYDROGENASE"/>
    <property type="match status" value="1"/>
</dbReference>
<dbReference type="GO" id="GO:0006777">
    <property type="term" value="P:Mo-molybdopterin cofactor biosynthetic process"/>
    <property type="evidence" value="ECO:0007669"/>
    <property type="project" value="UniProtKB-UniRule"/>
</dbReference>
<dbReference type="AlphaFoldDB" id="A0A1G7ZIH9"/>
<reference evidence="4 5" key="1">
    <citation type="submission" date="2016-10" db="EMBL/GenBank/DDBJ databases">
        <authorList>
            <person name="de Groot N.N."/>
        </authorList>
    </citation>
    <scope>NUCLEOTIDE SEQUENCE [LARGE SCALE GENOMIC DNA]</scope>
    <source>
        <strain evidence="4 5">DSM 527</strain>
    </source>
</reference>
<name>A0A1G7ZIH9_CHIFI</name>
<evidence type="ECO:0000313" key="4">
    <source>
        <dbReference type="EMBL" id="SDH07890.1"/>
    </source>
</evidence>
<dbReference type="NCBIfam" id="TIGR00129">
    <property type="entry name" value="fdhD_narQ"/>
    <property type="match status" value="1"/>
</dbReference>
<dbReference type="OrthoDB" id="9782042at2"/>
<sequence length="284" mass="30876">MLNPAISYTRITRVQDTIVTATEDALAAEEPLEIQLIYGPMADRQQQSISVTMRTPGQDPELATGFLYTEGIIRSEKDIKAICSDSDITNTIQVSLHEHVTPVLKTAQRNFVSNSGCGMCGKTDLSAIYTPVAASGGARSVPAWPAELIHRLPDLLRDRQQLFDDTGGIHAAALFDQSSTLLLMREDIGRHNAVDKLIGAALLQQLFPMDPYLLLLSGRAGFELIQKAAMAGIKVIAAVGAPSGMAVKMANEWDITLIGFLRQQRFNIYSGEHRIAIGSSTLQQ</sequence>
<dbReference type="InterPro" id="IPR016193">
    <property type="entry name" value="Cytidine_deaminase-like"/>
</dbReference>
<comment type="function">
    <text evidence="3">Required for formate dehydrogenase (FDH) activity. Acts as a sulfur carrier protein that transfers sulfur from IscS to the molybdenum cofactor prior to its insertion into FDH.</text>
</comment>
<evidence type="ECO:0000313" key="5">
    <source>
        <dbReference type="Proteomes" id="UP000199045"/>
    </source>
</evidence>
<comment type="subcellular location">
    <subcellularLocation>
        <location evidence="3">Cytoplasm</location>
    </subcellularLocation>
</comment>
<keyword evidence="2 3" id="KW-0501">Molybdenum cofactor biosynthesis</keyword>
<evidence type="ECO:0000256" key="3">
    <source>
        <dbReference type="HAMAP-Rule" id="MF_00187"/>
    </source>
</evidence>
<evidence type="ECO:0000256" key="1">
    <source>
        <dbReference type="ARBA" id="ARBA00022490"/>
    </source>
</evidence>
<dbReference type="Proteomes" id="UP000199045">
    <property type="component" value="Unassembled WGS sequence"/>
</dbReference>
<dbReference type="Gene3D" id="3.40.140.10">
    <property type="entry name" value="Cytidine Deaminase, domain 2"/>
    <property type="match status" value="1"/>
</dbReference>
<feature type="active site" description="Cysteine persulfide intermediate" evidence="3">
    <location>
        <position position="117"/>
    </location>
</feature>
<dbReference type="HAMAP" id="MF_00187">
    <property type="entry name" value="FdhD"/>
    <property type="match status" value="1"/>
</dbReference>